<gene>
    <name evidence="3" type="ORF">ABVK50_04280</name>
</gene>
<dbReference type="RefSeq" id="WP_353642692.1">
    <property type="nucleotide sequence ID" value="NZ_CP159253.1"/>
</dbReference>
<sequence>MDELFGELVACRNAAEQNRNEPELMDRVVVAGSAVLEHYASLSPSPALARSIMPDWRVRQCCDLVIDAVDKYYTRTTPTLDNLETHVTDSVKLIRRLKSLASPDQMTRMYLSAAKAQVACINWWEKRIWGCEQQCFASATKASLPNATAEMRQEDQILMRRATGELMFARFALGLSRMDSAHVKIESQVDTFEPAVREILLFENGRLPLLDAFVDDVAPAFASAVPAVRDSTGRPLDADHCAVLEGVVKRLSEFEWALRDVRANLSDHPTSGGLPLELLDRIVEDASITADHVVRLLELQPNWPAIVEPPADTGAGPAAAPRKGKGKGKRKQGARASTSVADASNSAAGQQSPQIAADVKIPAPVAKVLVRTNLGTKKLLSAEEAQKSAKEAAARLAAWHAPASKEVLTPRFARLTELLQFDLAGLQREISQARKMSPEDAEHIVDSVVERLQTQAAEMEASLAAFKEPRLRLLLSGAQITKLHEDTEQLNNMLSQARGQVKALKEQKAAIATDCMKTYALPSQKYLEQLRTAGELIPPDQPSALRGEPGHLFEIRLQHKALRNGAMPSPMWVHIHTKRPVYARELATLDTAEFAACHVKSNQQRGHNRQWQEAHAATHESVAIHRGKLTPAFCKSLLAT</sequence>
<dbReference type="AlphaFoldDB" id="A0AAU8CTX8"/>
<evidence type="ECO:0000313" key="3">
    <source>
        <dbReference type="EMBL" id="XCG49777.1"/>
    </source>
</evidence>
<keyword evidence="1" id="KW-0175">Coiled coil</keyword>
<evidence type="ECO:0000256" key="1">
    <source>
        <dbReference type="SAM" id="Coils"/>
    </source>
</evidence>
<organism evidence="3">
    <name type="scientific">Mesorhizobium sp. WSM2240</name>
    <dbReference type="NCBI Taxonomy" id="3228851"/>
    <lineage>
        <taxon>Bacteria</taxon>
        <taxon>Pseudomonadati</taxon>
        <taxon>Pseudomonadota</taxon>
        <taxon>Alphaproteobacteria</taxon>
        <taxon>Hyphomicrobiales</taxon>
        <taxon>Phyllobacteriaceae</taxon>
        <taxon>Mesorhizobium</taxon>
    </lineage>
</organism>
<proteinExistence type="predicted"/>
<feature type="region of interest" description="Disordered" evidence="2">
    <location>
        <begin position="308"/>
        <end position="354"/>
    </location>
</feature>
<protein>
    <submittedName>
        <fullName evidence="3">Uncharacterized protein</fullName>
    </submittedName>
</protein>
<dbReference type="EMBL" id="CP159253">
    <property type="protein sequence ID" value="XCG49777.1"/>
    <property type="molecule type" value="Genomic_DNA"/>
</dbReference>
<feature type="compositionally biased region" description="Basic residues" evidence="2">
    <location>
        <begin position="322"/>
        <end position="333"/>
    </location>
</feature>
<feature type="compositionally biased region" description="Low complexity" evidence="2">
    <location>
        <begin position="309"/>
        <end position="321"/>
    </location>
</feature>
<feature type="coiled-coil region" evidence="1">
    <location>
        <begin position="487"/>
        <end position="514"/>
    </location>
</feature>
<evidence type="ECO:0000256" key="2">
    <source>
        <dbReference type="SAM" id="MobiDB-lite"/>
    </source>
</evidence>
<accession>A0AAU8CTX8</accession>
<reference evidence="3" key="1">
    <citation type="submission" date="2024-06" db="EMBL/GenBank/DDBJ databases">
        <title>Mesorhizobium karijinii sp. nov., a symbiont of the iconic Swainsona formosa from arid Australia.</title>
        <authorList>
            <person name="Hill Y.J."/>
            <person name="Watkin E.L.J."/>
            <person name="O'Hara G.W."/>
            <person name="Terpolilli J."/>
            <person name="Tye M.L."/>
            <person name="Kohlmeier M.G."/>
        </authorList>
    </citation>
    <scope>NUCLEOTIDE SEQUENCE</scope>
    <source>
        <strain evidence="3">WSM2240</strain>
    </source>
</reference>
<feature type="compositionally biased region" description="Polar residues" evidence="2">
    <location>
        <begin position="337"/>
        <end position="354"/>
    </location>
</feature>
<name>A0AAU8CTX8_9HYPH</name>